<dbReference type="Gene3D" id="3.40.630.190">
    <property type="entry name" value="LCP protein"/>
    <property type="match status" value="1"/>
</dbReference>
<evidence type="ECO:0000313" key="6">
    <source>
        <dbReference type="EMBL" id="RZT84400.1"/>
    </source>
</evidence>
<gene>
    <name evidence="6" type="ORF">EV383_1241</name>
</gene>
<dbReference type="EMBL" id="SHKL01000001">
    <property type="protein sequence ID" value="RZT84400.1"/>
    <property type="molecule type" value="Genomic_DNA"/>
</dbReference>
<dbReference type="Pfam" id="PF13399">
    <property type="entry name" value="LytR_C"/>
    <property type="match status" value="1"/>
</dbReference>
<dbReference type="NCBIfam" id="TIGR00350">
    <property type="entry name" value="lytR_cpsA_psr"/>
    <property type="match status" value="1"/>
</dbReference>
<dbReference type="Gene3D" id="3.30.70.2390">
    <property type="match status" value="1"/>
</dbReference>
<proteinExistence type="inferred from homology"/>
<feature type="region of interest" description="Disordered" evidence="2">
    <location>
        <begin position="490"/>
        <end position="537"/>
    </location>
</feature>
<keyword evidence="3" id="KW-1133">Transmembrane helix</keyword>
<dbReference type="InterPro" id="IPR004474">
    <property type="entry name" value="LytR_CpsA_psr"/>
</dbReference>
<reference evidence="6 7" key="1">
    <citation type="submission" date="2019-02" db="EMBL/GenBank/DDBJ databases">
        <title>Sequencing the genomes of 1000 actinobacteria strains.</title>
        <authorList>
            <person name="Klenk H.-P."/>
        </authorList>
    </citation>
    <scope>NUCLEOTIDE SEQUENCE [LARGE SCALE GENOMIC DNA]</scope>
    <source>
        <strain evidence="6 7">DSM 45779</strain>
    </source>
</reference>
<keyword evidence="7" id="KW-1185">Reference proteome</keyword>
<feature type="domain" description="Cell envelope-related transcriptional attenuator" evidence="4">
    <location>
        <begin position="135"/>
        <end position="304"/>
    </location>
</feature>
<comment type="similarity">
    <text evidence="1">Belongs to the LytR/CpsA/Psr (LCP) family.</text>
</comment>
<evidence type="ECO:0000259" key="4">
    <source>
        <dbReference type="Pfam" id="PF03816"/>
    </source>
</evidence>
<dbReference type="Proteomes" id="UP000291591">
    <property type="component" value="Unassembled WGS sequence"/>
</dbReference>
<feature type="domain" description="LytR/CpsA/Psr regulator C-terminal" evidence="5">
    <location>
        <begin position="406"/>
        <end position="487"/>
    </location>
</feature>
<comment type="caution">
    <text evidence="6">The sequence shown here is derived from an EMBL/GenBank/DDBJ whole genome shotgun (WGS) entry which is preliminary data.</text>
</comment>
<dbReference type="PANTHER" id="PTHR33392">
    <property type="entry name" value="POLYISOPRENYL-TEICHOIC ACID--PEPTIDOGLYCAN TEICHOIC ACID TRANSFERASE TAGU"/>
    <property type="match status" value="1"/>
</dbReference>
<feature type="transmembrane region" description="Helical" evidence="3">
    <location>
        <begin position="53"/>
        <end position="73"/>
    </location>
</feature>
<evidence type="ECO:0000313" key="7">
    <source>
        <dbReference type="Proteomes" id="UP000291591"/>
    </source>
</evidence>
<evidence type="ECO:0000256" key="3">
    <source>
        <dbReference type="SAM" id="Phobius"/>
    </source>
</evidence>
<keyword evidence="3" id="KW-0812">Transmembrane</keyword>
<organism evidence="6 7">
    <name type="scientific">Pseudonocardia sediminis</name>
    <dbReference type="NCBI Taxonomy" id="1397368"/>
    <lineage>
        <taxon>Bacteria</taxon>
        <taxon>Bacillati</taxon>
        <taxon>Actinomycetota</taxon>
        <taxon>Actinomycetes</taxon>
        <taxon>Pseudonocardiales</taxon>
        <taxon>Pseudonocardiaceae</taxon>
        <taxon>Pseudonocardia</taxon>
    </lineage>
</organism>
<feature type="compositionally biased region" description="Low complexity" evidence="2">
    <location>
        <begin position="507"/>
        <end position="537"/>
    </location>
</feature>
<dbReference type="AlphaFoldDB" id="A0A4V2FQD8"/>
<accession>A0A4V2FQD8</accession>
<dbReference type="PANTHER" id="PTHR33392:SF6">
    <property type="entry name" value="POLYISOPRENYL-TEICHOIC ACID--PEPTIDOGLYCAN TEICHOIC ACID TRANSFERASE TAGU"/>
    <property type="match status" value="1"/>
</dbReference>
<dbReference type="RefSeq" id="WP_242622925.1">
    <property type="nucleotide sequence ID" value="NZ_SHKL01000001.1"/>
</dbReference>
<protein>
    <submittedName>
        <fullName evidence="6">LytR family transcriptional attenuator</fullName>
    </submittedName>
</protein>
<dbReference type="InterPro" id="IPR027381">
    <property type="entry name" value="LytR/CpsA/Psr_C"/>
</dbReference>
<evidence type="ECO:0000256" key="2">
    <source>
        <dbReference type="SAM" id="MobiDB-lite"/>
    </source>
</evidence>
<dbReference type="Pfam" id="PF03816">
    <property type="entry name" value="LytR_cpsA_psr"/>
    <property type="match status" value="1"/>
</dbReference>
<keyword evidence="3" id="KW-0472">Membrane</keyword>
<sequence>MRGCSAAAAVEPPWPPDTGGVALQGPTEPMRRVGRPGWPVSPPPRRLGRGARIACTTLALLSALTLFVAGYAWTVYRHLDGGLVTSDVLTGPRSADGATDILLVGLDSRTDAQGDPLPREVLDALNAGDSDGESNTDTMILLRVPDDSARPTTAVSLPRDSYVQIPGYGKHKLNSAYARAAAAERRVLSGRGVAEPELTREADLAGRRVLAQTIEQLTGASIDHYAEVNLAGFAEITQAVGGVPVCLTAPVDDSYSGARFAAGPQRLEGAPALAFVRQRHGLPRGDLDRVVRQQAFLASLAHQTLSAGTLADPVALTGLLDTVSRYVVIDPGWDLLAFAAQTQGLTGGNIQFRTMPTGRADLSTPSDGDAVQVDPALVKAFFAELSAPAPEPAPEQAEPAALATPVTVDVRNGTGRSGLAAGVQDVLDDDGLVPGSLGNTSETRTSVVRGADEATAARVAALLGGLPVETDPAVAPGYVTVVLGGDYTGPTGSGRTLSSGSESGTSDTPAGAVPGDDAAGAPAAAPVITADGVPCVS</sequence>
<evidence type="ECO:0000259" key="5">
    <source>
        <dbReference type="Pfam" id="PF13399"/>
    </source>
</evidence>
<dbReference type="InterPro" id="IPR050922">
    <property type="entry name" value="LytR/CpsA/Psr_CW_biosynth"/>
</dbReference>
<evidence type="ECO:0000256" key="1">
    <source>
        <dbReference type="ARBA" id="ARBA00006068"/>
    </source>
</evidence>
<name>A0A4V2FQD8_PSEST</name>
<feature type="compositionally biased region" description="Polar residues" evidence="2">
    <location>
        <begin position="493"/>
        <end position="506"/>
    </location>
</feature>